<protein>
    <submittedName>
        <fullName evidence="1">Uncharacterized protein</fullName>
    </submittedName>
</protein>
<dbReference type="Proteomes" id="UP001341840">
    <property type="component" value="Unassembled WGS sequence"/>
</dbReference>
<dbReference type="EMBL" id="JASCZI010273965">
    <property type="protein sequence ID" value="MED6225544.1"/>
    <property type="molecule type" value="Genomic_DNA"/>
</dbReference>
<gene>
    <name evidence="1" type="ORF">PIB30_094640</name>
</gene>
<sequence>MIPTKFISDYKNLIIRVVLINLKLQHFGNESIYMSIPKWRRQKAEDIVILFKTAALAITNFTREISCSSILNPSSNEAQMLKPTHLCLS</sequence>
<keyword evidence="2" id="KW-1185">Reference proteome</keyword>
<reference evidence="1 2" key="1">
    <citation type="journal article" date="2023" name="Plants (Basel)">
        <title>Bridging the Gap: Combining Genomics and Transcriptomics Approaches to Understand Stylosanthes scabra, an Orphan Legume from the Brazilian Caatinga.</title>
        <authorList>
            <person name="Ferreira-Neto J.R.C."/>
            <person name="da Silva M.D."/>
            <person name="Binneck E."/>
            <person name="de Melo N.F."/>
            <person name="da Silva R.H."/>
            <person name="de Melo A.L.T.M."/>
            <person name="Pandolfi V."/>
            <person name="Bustamante F.O."/>
            <person name="Brasileiro-Vidal A.C."/>
            <person name="Benko-Iseppon A.M."/>
        </authorList>
    </citation>
    <scope>NUCLEOTIDE SEQUENCE [LARGE SCALE GENOMIC DNA]</scope>
    <source>
        <tissue evidence="1">Leaves</tissue>
    </source>
</reference>
<organism evidence="1 2">
    <name type="scientific">Stylosanthes scabra</name>
    <dbReference type="NCBI Taxonomy" id="79078"/>
    <lineage>
        <taxon>Eukaryota</taxon>
        <taxon>Viridiplantae</taxon>
        <taxon>Streptophyta</taxon>
        <taxon>Embryophyta</taxon>
        <taxon>Tracheophyta</taxon>
        <taxon>Spermatophyta</taxon>
        <taxon>Magnoliopsida</taxon>
        <taxon>eudicotyledons</taxon>
        <taxon>Gunneridae</taxon>
        <taxon>Pentapetalae</taxon>
        <taxon>rosids</taxon>
        <taxon>fabids</taxon>
        <taxon>Fabales</taxon>
        <taxon>Fabaceae</taxon>
        <taxon>Papilionoideae</taxon>
        <taxon>50 kb inversion clade</taxon>
        <taxon>dalbergioids sensu lato</taxon>
        <taxon>Dalbergieae</taxon>
        <taxon>Pterocarpus clade</taxon>
        <taxon>Stylosanthes</taxon>
    </lineage>
</organism>
<proteinExistence type="predicted"/>
<comment type="caution">
    <text evidence="1">The sequence shown here is derived from an EMBL/GenBank/DDBJ whole genome shotgun (WGS) entry which is preliminary data.</text>
</comment>
<evidence type="ECO:0000313" key="2">
    <source>
        <dbReference type="Proteomes" id="UP001341840"/>
    </source>
</evidence>
<name>A0ABU6ZU89_9FABA</name>
<evidence type="ECO:0000313" key="1">
    <source>
        <dbReference type="EMBL" id="MED6225544.1"/>
    </source>
</evidence>
<accession>A0ABU6ZU89</accession>